<dbReference type="Gene3D" id="3.40.50.720">
    <property type="entry name" value="NAD(P)-binding Rossmann-like Domain"/>
    <property type="match status" value="1"/>
</dbReference>
<dbReference type="PATRIC" id="fig|1618598.3.peg.595"/>
<keyword evidence="5" id="KW-0520">NAD</keyword>
<dbReference type="InterPro" id="IPR015797">
    <property type="entry name" value="NUDIX_hydrolase-like_dom_sf"/>
</dbReference>
<dbReference type="NCBIfam" id="TIGR01181">
    <property type="entry name" value="dTDP_gluc_dehyt"/>
    <property type="match status" value="1"/>
</dbReference>
<dbReference type="Gene3D" id="3.90.79.10">
    <property type="entry name" value="Nucleoside Triphosphate Pyrophosphohydrolase"/>
    <property type="match status" value="1"/>
</dbReference>
<evidence type="ECO:0000313" key="9">
    <source>
        <dbReference type="EMBL" id="KKU02592.1"/>
    </source>
</evidence>
<dbReference type="InterPro" id="IPR005888">
    <property type="entry name" value="dTDP_Gluc_deHydtase"/>
</dbReference>
<evidence type="ECO:0000259" key="8">
    <source>
        <dbReference type="PROSITE" id="PS51462"/>
    </source>
</evidence>
<dbReference type="Gene3D" id="3.90.25.10">
    <property type="entry name" value="UDP-galactose 4-epimerase, domain 1"/>
    <property type="match status" value="1"/>
</dbReference>
<evidence type="ECO:0000256" key="4">
    <source>
        <dbReference type="ARBA" id="ARBA00011990"/>
    </source>
</evidence>
<evidence type="ECO:0000256" key="5">
    <source>
        <dbReference type="ARBA" id="ARBA00023027"/>
    </source>
</evidence>
<dbReference type="Pfam" id="PF16363">
    <property type="entry name" value="GDP_Man_Dehyd"/>
    <property type="match status" value="1"/>
</dbReference>
<evidence type="ECO:0000256" key="2">
    <source>
        <dbReference type="ARBA" id="ARBA00001911"/>
    </source>
</evidence>
<dbReference type="SUPFAM" id="SSF51735">
    <property type="entry name" value="NAD(P)-binding Rossmann-fold domains"/>
    <property type="match status" value="1"/>
</dbReference>
<dbReference type="AlphaFoldDB" id="A0A0G1M3F9"/>
<reference evidence="9 10" key="1">
    <citation type="journal article" date="2015" name="Nature">
        <title>rRNA introns, odd ribosomes, and small enigmatic genomes across a large radiation of phyla.</title>
        <authorList>
            <person name="Brown C.T."/>
            <person name="Hug L.A."/>
            <person name="Thomas B.C."/>
            <person name="Sharon I."/>
            <person name="Castelle C.J."/>
            <person name="Singh A."/>
            <person name="Wilkins M.J."/>
            <person name="Williams K.H."/>
            <person name="Banfield J.F."/>
        </authorList>
    </citation>
    <scope>NUCLEOTIDE SEQUENCE [LARGE SCALE GENOMIC DNA]</scope>
</reference>
<accession>A0A0G1M3F9</accession>
<evidence type="ECO:0000256" key="3">
    <source>
        <dbReference type="ARBA" id="ARBA00008178"/>
    </source>
</evidence>
<comment type="catalytic activity">
    <reaction evidence="1 7">
        <text>dTDP-alpha-D-glucose = dTDP-4-dehydro-6-deoxy-alpha-D-glucose + H2O</text>
        <dbReference type="Rhea" id="RHEA:17221"/>
        <dbReference type="ChEBI" id="CHEBI:15377"/>
        <dbReference type="ChEBI" id="CHEBI:57477"/>
        <dbReference type="ChEBI" id="CHEBI:57649"/>
        <dbReference type="EC" id="4.2.1.46"/>
    </reaction>
</comment>
<comment type="cofactor">
    <cofactor evidence="2 7">
        <name>NAD(+)</name>
        <dbReference type="ChEBI" id="CHEBI:57540"/>
    </cofactor>
</comment>
<evidence type="ECO:0000256" key="7">
    <source>
        <dbReference type="RuleBase" id="RU004473"/>
    </source>
</evidence>
<dbReference type="Proteomes" id="UP000034086">
    <property type="component" value="Unassembled WGS sequence"/>
</dbReference>
<comment type="caution">
    <text evidence="9">The sequence shown here is derived from an EMBL/GenBank/DDBJ whole genome shotgun (WGS) entry which is preliminary data.</text>
</comment>
<dbReference type="PROSITE" id="PS51462">
    <property type="entry name" value="NUDIX"/>
    <property type="match status" value="1"/>
</dbReference>
<dbReference type="EC" id="4.2.1.46" evidence="4 7"/>
<dbReference type="EMBL" id="LCKQ01000030">
    <property type="protein sequence ID" value="KKU02592.1"/>
    <property type="molecule type" value="Genomic_DNA"/>
</dbReference>
<gene>
    <name evidence="9" type="ORF">UX03_C0030G0013</name>
</gene>
<sequence>MKVLITGGAGFIGSNFVHYWLRHHPKDKIRVLDALTYAGNYENLRSLGKKIEFIKGDITNRGHLRPALKGVDAIVHYAAETHADRSVFDPGSFWRTNVEGTKILLEEAQKAKVPRFHHISTDEVMGELPLDSKERFTEKTPYAPRPDNPYAISKAEADRVVRDFYKETGMFITISNCSNNYGPYQFPEKYVPLLVTNLIDGYKAPVHGDGRHVRDWIHTDDHARAVDLILQKGKPGETYLIGAENDRPNAYVAERIVYLSGKDASWIKYVPDRHSNDRRYAIDATKIIEDLGWKPEVSRDKFDDGLKETIGWYKKNEDWWRPLLQRRALISNGDNNVFAYMSLDREVGKTKLSFNPEETIAKDDRAKIVLTEKLLTEENKRRFNLIKNKLKTKKWYLKTELSKRKELLALAKNHRAAGFVEDLANRPDVIGDEKQLKLIKLEYAPKKYPIYGIAAWFEVETSAGEKWAEAIYSWGVGPKSGVRFLVLIRQKGKISHLALLKDNRFPMGDRVYGLAGGFPRLNESVFELILRKLNEDLGIDVKSESTKIGEIVNLGRIMPDAGMTNNHPLIYAITLDVSEKIFPPIRVGEAYDFEEDVALWPVERLSELVNKVDDSYFLAALTRLTLGGISNIKLF</sequence>
<dbReference type="InterPro" id="IPR016040">
    <property type="entry name" value="NAD(P)-bd_dom"/>
</dbReference>
<dbReference type="InterPro" id="IPR000086">
    <property type="entry name" value="NUDIX_hydrolase_dom"/>
</dbReference>
<organism evidence="9 10">
    <name type="scientific">Candidatus Woesebacteria bacterium GW2011_GWE1_45_18</name>
    <dbReference type="NCBI Taxonomy" id="1618598"/>
    <lineage>
        <taxon>Bacteria</taxon>
        <taxon>Candidatus Woeseibacteriota</taxon>
    </lineage>
</organism>
<dbReference type="PANTHER" id="PTHR43000">
    <property type="entry name" value="DTDP-D-GLUCOSE 4,6-DEHYDRATASE-RELATED"/>
    <property type="match status" value="1"/>
</dbReference>
<dbReference type="CDD" id="cd05246">
    <property type="entry name" value="dTDP_GD_SDR_e"/>
    <property type="match status" value="1"/>
</dbReference>
<protein>
    <recommendedName>
        <fullName evidence="4 7">dTDP-glucose 4,6-dehydratase</fullName>
        <ecNumber evidence="4 7">4.2.1.46</ecNumber>
    </recommendedName>
</protein>
<evidence type="ECO:0000313" key="10">
    <source>
        <dbReference type="Proteomes" id="UP000034086"/>
    </source>
</evidence>
<dbReference type="InterPro" id="IPR036291">
    <property type="entry name" value="NAD(P)-bd_dom_sf"/>
</dbReference>
<evidence type="ECO:0000256" key="1">
    <source>
        <dbReference type="ARBA" id="ARBA00001539"/>
    </source>
</evidence>
<evidence type="ECO:0000256" key="6">
    <source>
        <dbReference type="ARBA" id="ARBA00023239"/>
    </source>
</evidence>
<proteinExistence type="inferred from homology"/>
<feature type="domain" description="Nudix hydrolase" evidence="8">
    <location>
        <begin position="466"/>
        <end position="622"/>
    </location>
</feature>
<comment type="similarity">
    <text evidence="3 7">Belongs to the NAD(P)-dependent epimerase/dehydratase family. dTDP-glucose dehydratase subfamily.</text>
</comment>
<dbReference type="GO" id="GO:0009225">
    <property type="term" value="P:nucleotide-sugar metabolic process"/>
    <property type="evidence" value="ECO:0007669"/>
    <property type="project" value="InterPro"/>
</dbReference>
<dbReference type="SUPFAM" id="SSF55811">
    <property type="entry name" value="Nudix"/>
    <property type="match status" value="1"/>
</dbReference>
<name>A0A0G1M3F9_9BACT</name>
<dbReference type="GO" id="GO:0008460">
    <property type="term" value="F:dTDP-glucose 4,6-dehydratase activity"/>
    <property type="evidence" value="ECO:0007669"/>
    <property type="project" value="UniProtKB-EC"/>
</dbReference>
<keyword evidence="6 7" id="KW-0456">Lyase</keyword>